<protein>
    <submittedName>
        <fullName evidence="2">Uncharacterized protein</fullName>
    </submittedName>
</protein>
<evidence type="ECO:0000313" key="2">
    <source>
        <dbReference type="EMBL" id="ROQ27360.1"/>
    </source>
</evidence>
<feature type="transmembrane region" description="Helical" evidence="1">
    <location>
        <begin position="79"/>
        <end position="109"/>
    </location>
</feature>
<gene>
    <name evidence="2" type="ORF">EDC28_1047</name>
</gene>
<feature type="transmembrane region" description="Helical" evidence="1">
    <location>
        <begin position="21"/>
        <end position="42"/>
    </location>
</feature>
<keyword evidence="1" id="KW-0812">Transmembrane</keyword>
<keyword evidence="3" id="KW-1185">Reference proteome</keyword>
<evidence type="ECO:0000256" key="1">
    <source>
        <dbReference type="SAM" id="Phobius"/>
    </source>
</evidence>
<keyword evidence="1" id="KW-0472">Membrane</keyword>
<organism evidence="2 3">
    <name type="scientific">Gallaecimonas pentaromativorans</name>
    <dbReference type="NCBI Taxonomy" id="584787"/>
    <lineage>
        <taxon>Bacteria</taxon>
        <taxon>Pseudomonadati</taxon>
        <taxon>Pseudomonadota</taxon>
        <taxon>Gammaproteobacteria</taxon>
        <taxon>Enterobacterales</taxon>
        <taxon>Gallaecimonadaceae</taxon>
        <taxon>Gallaecimonas</taxon>
    </lineage>
</organism>
<feature type="transmembrane region" description="Helical" evidence="1">
    <location>
        <begin position="48"/>
        <end position="67"/>
    </location>
</feature>
<accession>A0A3N1PKE1</accession>
<dbReference type="AlphaFoldDB" id="A0A3N1PKE1"/>
<evidence type="ECO:0000313" key="3">
    <source>
        <dbReference type="Proteomes" id="UP000268033"/>
    </source>
</evidence>
<sequence>MSYSDIELKRAYQELIDKENILAAFLGGIGGAIPGAAIFYLIGLMHGFLLIMLVIPPALIGIFARFTGYPYHFKTRLPLGLLAAALHIAGCWYLQLSPLFYLVAAVAFVEAVSFSKITPTREQEAALTNLSIGRLKLDK</sequence>
<comment type="caution">
    <text evidence="2">The sequence shown here is derived from an EMBL/GenBank/DDBJ whole genome shotgun (WGS) entry which is preliminary data.</text>
</comment>
<dbReference type="Proteomes" id="UP000268033">
    <property type="component" value="Unassembled WGS sequence"/>
</dbReference>
<reference evidence="2 3" key="1">
    <citation type="submission" date="2018-11" db="EMBL/GenBank/DDBJ databases">
        <title>Genomic Encyclopedia of Type Strains, Phase IV (KMG-IV): sequencing the most valuable type-strain genomes for metagenomic binning, comparative biology and taxonomic classification.</title>
        <authorList>
            <person name="Goeker M."/>
        </authorList>
    </citation>
    <scope>NUCLEOTIDE SEQUENCE [LARGE SCALE GENOMIC DNA]</scope>
    <source>
        <strain evidence="2 3">DSM 21945</strain>
    </source>
</reference>
<keyword evidence="1" id="KW-1133">Transmembrane helix</keyword>
<dbReference type="EMBL" id="RJUL01000004">
    <property type="protein sequence ID" value="ROQ27360.1"/>
    <property type="molecule type" value="Genomic_DNA"/>
</dbReference>
<name>A0A3N1PKE1_9GAMM</name>
<dbReference type="RefSeq" id="WP_123421252.1">
    <property type="nucleotide sequence ID" value="NZ_RJUL01000004.1"/>
</dbReference>
<proteinExistence type="predicted"/>